<proteinExistence type="predicted"/>
<accession>A0A314L6C1</accession>
<feature type="compositionally biased region" description="Basic and acidic residues" evidence="1">
    <location>
        <begin position="16"/>
        <end position="25"/>
    </location>
</feature>
<reference evidence="2" key="1">
    <citation type="submission" date="2016-11" db="EMBL/GenBank/DDBJ databases">
        <title>The genome of Nicotiana attenuata.</title>
        <authorList>
            <person name="Xu S."/>
            <person name="Brockmoeller T."/>
            <person name="Gaquerel E."/>
            <person name="Navarro A."/>
            <person name="Kuhl H."/>
            <person name="Gase K."/>
            <person name="Ling Z."/>
            <person name="Zhou W."/>
            <person name="Kreitzer C."/>
            <person name="Stanke M."/>
            <person name="Tang H."/>
            <person name="Lyons E."/>
            <person name="Pandey P."/>
            <person name="Pandey S.P."/>
            <person name="Timmermann B."/>
            <person name="Baldwin I.T."/>
        </authorList>
    </citation>
    <scope>NUCLEOTIDE SEQUENCE [LARGE SCALE GENOMIC DNA]</scope>
    <source>
        <strain evidence="2">UT</strain>
    </source>
</reference>
<dbReference type="EMBL" id="MJEQ01000347">
    <property type="protein sequence ID" value="OIT37138.1"/>
    <property type="molecule type" value="Genomic_DNA"/>
</dbReference>
<gene>
    <name evidence="2" type="ORF">A4A49_01013</name>
</gene>
<evidence type="ECO:0000313" key="2">
    <source>
        <dbReference type="EMBL" id="OIT37138.1"/>
    </source>
</evidence>
<sequence length="113" mass="13113">MSRDDYQYLNPSFLDSGKHEEPVDWDKDSSIEVENEKGTTGKEAGMMFFGHKKNWKTPTYDSCFAHEDKEDSKRNGGMVVDTVNFVELGKYFPPIVASEKEENLEKRCRPRVR</sequence>
<evidence type="ECO:0000313" key="3">
    <source>
        <dbReference type="Proteomes" id="UP000187609"/>
    </source>
</evidence>
<organism evidence="2 3">
    <name type="scientific">Nicotiana attenuata</name>
    <name type="common">Coyote tobacco</name>
    <dbReference type="NCBI Taxonomy" id="49451"/>
    <lineage>
        <taxon>Eukaryota</taxon>
        <taxon>Viridiplantae</taxon>
        <taxon>Streptophyta</taxon>
        <taxon>Embryophyta</taxon>
        <taxon>Tracheophyta</taxon>
        <taxon>Spermatophyta</taxon>
        <taxon>Magnoliopsida</taxon>
        <taxon>eudicotyledons</taxon>
        <taxon>Gunneridae</taxon>
        <taxon>Pentapetalae</taxon>
        <taxon>asterids</taxon>
        <taxon>lamiids</taxon>
        <taxon>Solanales</taxon>
        <taxon>Solanaceae</taxon>
        <taxon>Nicotianoideae</taxon>
        <taxon>Nicotianeae</taxon>
        <taxon>Nicotiana</taxon>
    </lineage>
</organism>
<name>A0A314L6C1_NICAT</name>
<dbReference type="AlphaFoldDB" id="A0A314L6C1"/>
<protein>
    <submittedName>
        <fullName evidence="2">Uncharacterized protein</fullName>
    </submittedName>
</protein>
<feature type="region of interest" description="Disordered" evidence="1">
    <location>
        <begin position="1"/>
        <end position="25"/>
    </location>
</feature>
<dbReference type="Gramene" id="OIT37138">
    <property type="protein sequence ID" value="OIT37138"/>
    <property type="gene ID" value="A4A49_01013"/>
</dbReference>
<keyword evidence="3" id="KW-1185">Reference proteome</keyword>
<dbReference type="Proteomes" id="UP000187609">
    <property type="component" value="Unassembled WGS sequence"/>
</dbReference>
<comment type="caution">
    <text evidence="2">The sequence shown here is derived from an EMBL/GenBank/DDBJ whole genome shotgun (WGS) entry which is preliminary data.</text>
</comment>
<evidence type="ECO:0000256" key="1">
    <source>
        <dbReference type="SAM" id="MobiDB-lite"/>
    </source>
</evidence>